<keyword evidence="3" id="KW-0963">Cytoplasm</keyword>
<evidence type="ECO:0000256" key="1">
    <source>
        <dbReference type="ARBA" id="ARBA00004514"/>
    </source>
</evidence>
<keyword evidence="7" id="KW-0282">Flagellum</keyword>
<keyword evidence="5" id="KW-0143">Chaperone</keyword>
<evidence type="ECO:0000256" key="6">
    <source>
        <dbReference type="SAM" id="MobiDB-lite"/>
    </source>
</evidence>
<protein>
    <submittedName>
        <fullName evidence="7">Flagellar protein FliS</fullName>
    </submittedName>
</protein>
<dbReference type="SUPFAM" id="SSF101116">
    <property type="entry name" value="Flagellar export chaperone FliS"/>
    <property type="match status" value="1"/>
</dbReference>
<evidence type="ECO:0000256" key="5">
    <source>
        <dbReference type="ARBA" id="ARBA00023186"/>
    </source>
</evidence>
<dbReference type="Gene3D" id="1.20.120.340">
    <property type="entry name" value="Flagellar protein FliS"/>
    <property type="match status" value="1"/>
</dbReference>
<organism evidence="7 8">
    <name type="scientific">Novipirellula galeiformis</name>
    <dbReference type="NCBI Taxonomy" id="2528004"/>
    <lineage>
        <taxon>Bacteria</taxon>
        <taxon>Pseudomonadati</taxon>
        <taxon>Planctomycetota</taxon>
        <taxon>Planctomycetia</taxon>
        <taxon>Pirellulales</taxon>
        <taxon>Pirellulaceae</taxon>
        <taxon>Novipirellula</taxon>
    </lineage>
</organism>
<name>A0A5C6C2H5_9BACT</name>
<comment type="subcellular location">
    <subcellularLocation>
        <location evidence="1">Cytoplasm</location>
        <location evidence="1">Cytosol</location>
    </subcellularLocation>
</comment>
<gene>
    <name evidence="7" type="ORF">Pla52o_49210</name>
</gene>
<dbReference type="Proteomes" id="UP000316304">
    <property type="component" value="Unassembled WGS sequence"/>
</dbReference>
<dbReference type="PANTHER" id="PTHR34773:SF1">
    <property type="entry name" value="FLAGELLAR SECRETION CHAPERONE FLIS"/>
    <property type="match status" value="1"/>
</dbReference>
<keyword evidence="7" id="KW-0969">Cilium</keyword>
<dbReference type="PANTHER" id="PTHR34773">
    <property type="entry name" value="FLAGELLAR SECRETION CHAPERONE FLIS"/>
    <property type="match status" value="1"/>
</dbReference>
<accession>A0A5C6C2H5</accession>
<feature type="compositionally biased region" description="Polar residues" evidence="6">
    <location>
        <begin position="142"/>
        <end position="157"/>
    </location>
</feature>
<keyword evidence="4" id="KW-1005">Bacterial flagellum biogenesis</keyword>
<dbReference type="GO" id="GO:0071973">
    <property type="term" value="P:bacterial-type flagellum-dependent cell motility"/>
    <property type="evidence" value="ECO:0007669"/>
    <property type="project" value="TreeGrafter"/>
</dbReference>
<dbReference type="InterPro" id="IPR003713">
    <property type="entry name" value="FliS"/>
</dbReference>
<evidence type="ECO:0000313" key="7">
    <source>
        <dbReference type="EMBL" id="TWU17706.1"/>
    </source>
</evidence>
<sequence length="167" mass="18184">MTFSPSHAPSNFQPSGYKQSRRSADEYLESSIKHASPARLRLMLLERSIEVARALADSWRTRPESHGPNEYSLKLLDLITELLSGITTADGVCSQVADLYVFLAKHLLISEKTSDADAIDELRAVLEIEADTWRMVCANDTRAQPSGHASNATSSGSPARGGLNLQG</sequence>
<keyword evidence="7" id="KW-0966">Cell projection</keyword>
<evidence type="ECO:0000256" key="3">
    <source>
        <dbReference type="ARBA" id="ARBA00022490"/>
    </source>
</evidence>
<comment type="similarity">
    <text evidence="2">Belongs to the FliS family.</text>
</comment>
<dbReference type="OrthoDB" id="266666at2"/>
<dbReference type="GO" id="GO:0005829">
    <property type="term" value="C:cytosol"/>
    <property type="evidence" value="ECO:0007669"/>
    <property type="project" value="UniProtKB-SubCell"/>
</dbReference>
<comment type="caution">
    <text evidence="7">The sequence shown here is derived from an EMBL/GenBank/DDBJ whole genome shotgun (WGS) entry which is preliminary data.</text>
</comment>
<dbReference type="InterPro" id="IPR036584">
    <property type="entry name" value="FliS_sf"/>
</dbReference>
<dbReference type="AlphaFoldDB" id="A0A5C6C2H5"/>
<keyword evidence="8" id="KW-1185">Reference proteome</keyword>
<dbReference type="EMBL" id="SJPT01000010">
    <property type="protein sequence ID" value="TWU17706.1"/>
    <property type="molecule type" value="Genomic_DNA"/>
</dbReference>
<dbReference type="Pfam" id="PF02561">
    <property type="entry name" value="FliS"/>
    <property type="match status" value="1"/>
</dbReference>
<reference evidence="7 8" key="1">
    <citation type="submission" date="2019-02" db="EMBL/GenBank/DDBJ databases">
        <title>Deep-cultivation of Planctomycetes and their phenomic and genomic characterization uncovers novel biology.</title>
        <authorList>
            <person name="Wiegand S."/>
            <person name="Jogler M."/>
            <person name="Boedeker C."/>
            <person name="Pinto D."/>
            <person name="Vollmers J."/>
            <person name="Rivas-Marin E."/>
            <person name="Kohn T."/>
            <person name="Peeters S.H."/>
            <person name="Heuer A."/>
            <person name="Rast P."/>
            <person name="Oberbeckmann S."/>
            <person name="Bunk B."/>
            <person name="Jeske O."/>
            <person name="Meyerdierks A."/>
            <person name="Storesund J.E."/>
            <person name="Kallscheuer N."/>
            <person name="Luecker S."/>
            <person name="Lage O.M."/>
            <person name="Pohl T."/>
            <person name="Merkel B.J."/>
            <person name="Hornburger P."/>
            <person name="Mueller R.-W."/>
            <person name="Bruemmer F."/>
            <person name="Labrenz M."/>
            <person name="Spormann A.M."/>
            <person name="Op Den Camp H."/>
            <person name="Overmann J."/>
            <person name="Amann R."/>
            <person name="Jetten M.S.M."/>
            <person name="Mascher T."/>
            <person name="Medema M.H."/>
            <person name="Devos D.P."/>
            <person name="Kaster A.-K."/>
            <person name="Ovreas L."/>
            <person name="Rohde M."/>
            <person name="Galperin M.Y."/>
            <person name="Jogler C."/>
        </authorList>
    </citation>
    <scope>NUCLEOTIDE SEQUENCE [LARGE SCALE GENOMIC DNA]</scope>
    <source>
        <strain evidence="7 8">Pla52o</strain>
    </source>
</reference>
<proteinExistence type="inferred from homology"/>
<evidence type="ECO:0000256" key="4">
    <source>
        <dbReference type="ARBA" id="ARBA00022795"/>
    </source>
</evidence>
<evidence type="ECO:0000256" key="2">
    <source>
        <dbReference type="ARBA" id="ARBA00008787"/>
    </source>
</evidence>
<feature type="region of interest" description="Disordered" evidence="6">
    <location>
        <begin position="142"/>
        <end position="167"/>
    </location>
</feature>
<dbReference type="RefSeq" id="WP_146596897.1">
    <property type="nucleotide sequence ID" value="NZ_SJPT01000010.1"/>
</dbReference>
<evidence type="ECO:0000313" key="8">
    <source>
        <dbReference type="Proteomes" id="UP000316304"/>
    </source>
</evidence>
<dbReference type="GO" id="GO:0044780">
    <property type="term" value="P:bacterial-type flagellum assembly"/>
    <property type="evidence" value="ECO:0007669"/>
    <property type="project" value="InterPro"/>
</dbReference>